<evidence type="ECO:0000259" key="2">
    <source>
        <dbReference type="Pfam" id="PF06702"/>
    </source>
</evidence>
<reference evidence="5" key="1">
    <citation type="submission" date="2016-06" db="UniProtKB">
        <authorList>
            <consortium name="WormBaseParasite"/>
        </authorList>
    </citation>
    <scope>IDENTIFICATION</scope>
</reference>
<organism evidence="5">
    <name type="scientific">Onchocerca flexuosa</name>
    <dbReference type="NCBI Taxonomy" id="387005"/>
    <lineage>
        <taxon>Eukaryota</taxon>
        <taxon>Metazoa</taxon>
        <taxon>Ecdysozoa</taxon>
        <taxon>Nematoda</taxon>
        <taxon>Chromadorea</taxon>
        <taxon>Rhabditida</taxon>
        <taxon>Spirurina</taxon>
        <taxon>Spiruromorpha</taxon>
        <taxon>Filarioidea</taxon>
        <taxon>Onchocercidae</taxon>
        <taxon>Onchocerca</taxon>
    </lineage>
</organism>
<feature type="region of interest" description="Disordered" evidence="1">
    <location>
        <begin position="56"/>
        <end position="94"/>
    </location>
</feature>
<protein>
    <submittedName>
        <fullName evidence="5">Fam20C domain-containing protein</fullName>
    </submittedName>
</protein>
<evidence type="ECO:0000313" key="5">
    <source>
        <dbReference type="WBParaSite" id="OFLC_0001118601-mRNA-1"/>
    </source>
</evidence>
<accession>A0A183HUM4</accession>
<proteinExistence type="predicted"/>
<dbReference type="STRING" id="387005.A0A183HUM4"/>
<dbReference type="AlphaFoldDB" id="A0A183HUM4"/>
<evidence type="ECO:0000313" key="3">
    <source>
        <dbReference type="EMBL" id="VDO74539.1"/>
    </source>
</evidence>
<dbReference type="Pfam" id="PF06702">
    <property type="entry name" value="Fam20C"/>
    <property type="match status" value="1"/>
</dbReference>
<dbReference type="EMBL" id="UZAJ01015839">
    <property type="protein sequence ID" value="VDO74539.1"/>
    <property type="molecule type" value="Genomic_DNA"/>
</dbReference>
<dbReference type="InterPro" id="IPR009581">
    <property type="entry name" value="FAM20_C"/>
</dbReference>
<name>A0A183HUM4_9BILA</name>
<gene>
    <name evidence="3" type="ORF">OFLC_LOCUS11188</name>
</gene>
<feature type="domain" description="FAM20 C-terminal" evidence="2">
    <location>
        <begin position="1"/>
        <end position="36"/>
    </location>
</feature>
<feature type="compositionally biased region" description="Basic and acidic residues" evidence="1">
    <location>
        <begin position="74"/>
        <end position="87"/>
    </location>
</feature>
<evidence type="ECO:0000313" key="4">
    <source>
        <dbReference type="Proteomes" id="UP000267606"/>
    </source>
</evidence>
<dbReference type="WBParaSite" id="OFLC_0001118601-mRNA-1">
    <property type="protein sequence ID" value="OFLC_0001118601-mRNA-1"/>
    <property type="gene ID" value="OFLC_0001118601"/>
</dbReference>
<reference evidence="3 4" key="2">
    <citation type="submission" date="2018-11" db="EMBL/GenBank/DDBJ databases">
        <authorList>
            <consortium name="Pathogen Informatics"/>
        </authorList>
    </citation>
    <scope>NUCLEOTIDE SEQUENCE [LARGE SCALE GENOMIC DNA]</scope>
</reference>
<evidence type="ECO:0000256" key="1">
    <source>
        <dbReference type="SAM" id="MobiDB-lite"/>
    </source>
</evidence>
<dbReference type="Proteomes" id="UP000267606">
    <property type="component" value="Unassembled WGS sequence"/>
</dbReference>
<sequence>MSKDPLAPILAYKHYPAMERRLHKIMFYIDKCIRENPDGPEGVIMAEYHNNEVPLIGGEEAWEDDESNNNNNNKKIDDDNRDNKENNNDNNKIN</sequence>
<keyword evidence="4" id="KW-1185">Reference proteome</keyword>